<evidence type="ECO:0000313" key="4">
    <source>
        <dbReference type="Proteomes" id="UP000025227"/>
    </source>
</evidence>
<protein>
    <submittedName>
        <fullName evidence="5">ShKT domain-containing protein</fullName>
    </submittedName>
</protein>
<name>A0A7I4YUX6_HAECO</name>
<keyword evidence="4" id="KW-1185">Reference proteome</keyword>
<feature type="signal peptide" evidence="2">
    <location>
        <begin position="1"/>
        <end position="20"/>
    </location>
</feature>
<organism evidence="4 5">
    <name type="scientific">Haemonchus contortus</name>
    <name type="common">Barber pole worm</name>
    <dbReference type="NCBI Taxonomy" id="6289"/>
    <lineage>
        <taxon>Eukaryota</taxon>
        <taxon>Metazoa</taxon>
        <taxon>Ecdysozoa</taxon>
        <taxon>Nematoda</taxon>
        <taxon>Chromadorea</taxon>
        <taxon>Rhabditida</taxon>
        <taxon>Rhabditina</taxon>
        <taxon>Rhabditomorpha</taxon>
        <taxon>Strongyloidea</taxon>
        <taxon>Trichostrongylidae</taxon>
        <taxon>Haemonchus</taxon>
    </lineage>
</organism>
<reference evidence="5" key="1">
    <citation type="submission" date="2020-12" db="UniProtKB">
        <authorList>
            <consortium name="WormBaseParasite"/>
        </authorList>
    </citation>
    <scope>IDENTIFICATION</scope>
    <source>
        <strain evidence="5">MHco3</strain>
    </source>
</reference>
<evidence type="ECO:0000259" key="3">
    <source>
        <dbReference type="Pfam" id="PF01549"/>
    </source>
</evidence>
<sequence length="93" mass="9963">MTSVSFIVLLVVIIGSNVAASDNSDESEGRGTPSKATTPAAAVQTVEKCEDHPECPAHIANGFCYREGVTEEQRRTYCPLGCNLCNKTESLNE</sequence>
<dbReference type="Pfam" id="PF01549">
    <property type="entry name" value="ShK"/>
    <property type="match status" value="1"/>
</dbReference>
<evidence type="ECO:0000313" key="5">
    <source>
        <dbReference type="WBParaSite" id="HCON_00143455-00001"/>
    </source>
</evidence>
<feature type="domain" description="ShKT" evidence="3">
    <location>
        <begin position="48"/>
        <end position="85"/>
    </location>
</feature>
<dbReference type="Gene3D" id="1.10.10.1940">
    <property type="match status" value="1"/>
</dbReference>
<accession>A0A7I4YUX6</accession>
<evidence type="ECO:0000256" key="1">
    <source>
        <dbReference type="SAM" id="MobiDB-lite"/>
    </source>
</evidence>
<dbReference type="InterPro" id="IPR003582">
    <property type="entry name" value="ShKT_dom"/>
</dbReference>
<feature type="region of interest" description="Disordered" evidence="1">
    <location>
        <begin position="20"/>
        <end position="39"/>
    </location>
</feature>
<keyword evidence="2" id="KW-0732">Signal</keyword>
<feature type="chain" id="PRO_5029592190" evidence="2">
    <location>
        <begin position="21"/>
        <end position="93"/>
    </location>
</feature>
<proteinExistence type="predicted"/>
<dbReference type="WBParaSite" id="HCON_00143455-00001">
    <property type="protein sequence ID" value="HCON_00143455-00001"/>
    <property type="gene ID" value="HCON_00143455"/>
</dbReference>
<dbReference type="AlphaFoldDB" id="A0A7I4YUX6"/>
<dbReference type="Proteomes" id="UP000025227">
    <property type="component" value="Unplaced"/>
</dbReference>
<evidence type="ECO:0000256" key="2">
    <source>
        <dbReference type="SAM" id="SignalP"/>
    </source>
</evidence>